<dbReference type="EMBL" id="FRFG01000003">
    <property type="protein sequence ID" value="SHO54352.1"/>
    <property type="molecule type" value="Genomic_DNA"/>
</dbReference>
<sequence length="143" mass="16263">MSKKDEVTSLQQLNQVLELVKTWSEISAYQKKITKNYQNMLWGAESFEELISLCPKYLQQTINPWSFSLISLTKEMKGSPNQESKIVQEVASYGSQLGTVIDFLKLLAQEGKVNAKALADEPEKLAILCKFESLVDQIERCKK</sequence>
<name>A0A1M7YNX7_9VIBR</name>
<evidence type="ECO:0000313" key="2">
    <source>
        <dbReference type="Proteomes" id="UP000184600"/>
    </source>
</evidence>
<dbReference type="Proteomes" id="UP000184600">
    <property type="component" value="Unassembled WGS sequence"/>
</dbReference>
<reference evidence="2" key="1">
    <citation type="submission" date="2016-12" db="EMBL/GenBank/DDBJ databases">
        <authorList>
            <person name="Rodrigo-Torres L."/>
            <person name="Arahal R.D."/>
            <person name="Lucena T."/>
        </authorList>
    </citation>
    <scope>NUCLEOTIDE SEQUENCE [LARGE SCALE GENOMIC DNA]</scope>
</reference>
<keyword evidence="2" id="KW-1185">Reference proteome</keyword>
<dbReference type="RefSeq" id="WP_073579275.1">
    <property type="nucleotide sequence ID" value="NZ_AP024898.1"/>
</dbReference>
<dbReference type="AlphaFoldDB" id="A0A1M7YNX7"/>
<proteinExistence type="predicted"/>
<gene>
    <name evidence="1" type="ORF">VQ7734_00066</name>
</gene>
<accession>A0A1M7YNX7</accession>
<evidence type="ECO:0000313" key="1">
    <source>
        <dbReference type="EMBL" id="SHO54352.1"/>
    </source>
</evidence>
<dbReference type="STRING" id="1117707.VQ7734_00066"/>
<dbReference type="OrthoDB" id="8451820at2"/>
<organism evidence="1 2">
    <name type="scientific">Vibrio quintilis</name>
    <dbReference type="NCBI Taxonomy" id="1117707"/>
    <lineage>
        <taxon>Bacteria</taxon>
        <taxon>Pseudomonadati</taxon>
        <taxon>Pseudomonadota</taxon>
        <taxon>Gammaproteobacteria</taxon>
        <taxon>Vibrionales</taxon>
        <taxon>Vibrionaceae</taxon>
        <taxon>Vibrio</taxon>
    </lineage>
</organism>
<protein>
    <submittedName>
        <fullName evidence="1">Uncharacterized protein</fullName>
    </submittedName>
</protein>